<name>A0A3L8DL37_OOCBI</name>
<organism evidence="3">
    <name type="scientific">Ooceraea biroi</name>
    <name type="common">Clonal raider ant</name>
    <name type="synonym">Cerapachys biroi</name>
    <dbReference type="NCBI Taxonomy" id="2015173"/>
    <lineage>
        <taxon>Eukaryota</taxon>
        <taxon>Metazoa</taxon>
        <taxon>Ecdysozoa</taxon>
        <taxon>Arthropoda</taxon>
        <taxon>Hexapoda</taxon>
        <taxon>Insecta</taxon>
        <taxon>Pterygota</taxon>
        <taxon>Neoptera</taxon>
        <taxon>Endopterygota</taxon>
        <taxon>Hymenoptera</taxon>
        <taxon>Apocrita</taxon>
        <taxon>Aculeata</taxon>
        <taxon>Formicoidea</taxon>
        <taxon>Formicidae</taxon>
        <taxon>Dorylinae</taxon>
        <taxon>Ooceraea</taxon>
    </lineage>
</organism>
<reference evidence="3" key="2">
    <citation type="submission" date="2018-07" db="EMBL/GenBank/DDBJ databases">
        <authorList>
            <person name="Mckenzie S.K."/>
            <person name="Kronauer D.J.C."/>
        </authorList>
    </citation>
    <scope>NUCLEOTIDE SEQUENCE</scope>
    <source>
        <strain evidence="3">Clonal line C1</strain>
    </source>
</reference>
<dbReference type="InterPro" id="IPR037445">
    <property type="entry name" value="MAGE"/>
</dbReference>
<dbReference type="FunFam" id="1.10.10.1210:FF:000001">
    <property type="entry name" value="melanoma-associated antigen D1"/>
    <property type="match status" value="1"/>
</dbReference>
<comment type="caution">
    <text evidence="3">The sequence shown here is derived from an EMBL/GenBank/DDBJ whole genome shotgun (WGS) entry which is preliminary data.</text>
</comment>
<proteinExistence type="predicted"/>
<protein>
    <recommendedName>
        <fullName evidence="2">MAGE domain-containing protein</fullName>
    </recommendedName>
</protein>
<dbReference type="InterPro" id="IPR002190">
    <property type="entry name" value="MHD_dom"/>
</dbReference>
<dbReference type="EMBL" id="QOIP01000006">
    <property type="protein sequence ID" value="RLU21155.1"/>
    <property type="molecule type" value="Genomic_DNA"/>
</dbReference>
<dbReference type="InterPro" id="IPR041899">
    <property type="entry name" value="MAGE_WH2"/>
</dbReference>
<gene>
    <name evidence="3" type="ORF">DMN91_005528</name>
</gene>
<dbReference type="AlphaFoldDB" id="A0A3L8DL37"/>
<dbReference type="Pfam" id="PF01454">
    <property type="entry name" value="MAGE"/>
    <property type="match status" value="1"/>
</dbReference>
<sequence>MAARRDISSFFGMKYEATHVSYHLTFSPDLLFFVISRATKILRHVKRESAVPSSFTVAFPSNFCDIPTRMSKRKWASQGARGRESSVSLSQDCPGPSSQLVVSSSQRNTRSSAFRESLQLSSSQSTILQNMDTQEEMQLVSCVIRYLLVADRNKLPIQKNQIIKNALNGNGKQLQLILDTVRKHLLEVFGYKLMEIESNRYILINDVANHLPHLTFESTAGAQVLLFLVLVHIFMLGESCKEEALWDFLRKLNIIRFENVFLHEYFGDIKQLVTVDFVNQRYLEKIVNKDDTSQVEYAWGRRAKNEITYRSALEFVAEIYDQSSLNNWKLQYKAVIAQEQGKQS</sequence>
<accession>A0A3L8DL37</accession>
<evidence type="ECO:0000313" key="3">
    <source>
        <dbReference type="EMBL" id="RLU21155.1"/>
    </source>
</evidence>
<dbReference type="InterPro" id="IPR041898">
    <property type="entry name" value="MAGE_WH1"/>
</dbReference>
<dbReference type="PANTHER" id="PTHR11736:SF14">
    <property type="entry name" value="NSE3 HOMOLOG, SMC5-SMC6 COMPLEX COMPONENT"/>
    <property type="match status" value="1"/>
</dbReference>
<dbReference type="PANTHER" id="PTHR11736">
    <property type="entry name" value="MELANOMA-ASSOCIATED ANTIGEN MAGE ANTIGEN"/>
    <property type="match status" value="1"/>
</dbReference>
<feature type="region of interest" description="Disordered" evidence="1">
    <location>
        <begin position="86"/>
        <end position="106"/>
    </location>
</feature>
<dbReference type="Gene3D" id="1.10.10.1210">
    <property type="entry name" value="MAGE homology domain, winged helix WH2 motif"/>
    <property type="match status" value="1"/>
</dbReference>
<feature type="domain" description="MAGE" evidence="2">
    <location>
        <begin position="136"/>
        <end position="334"/>
    </location>
</feature>
<dbReference type="SMART" id="SM01373">
    <property type="entry name" value="MAGE"/>
    <property type="match status" value="1"/>
</dbReference>
<evidence type="ECO:0000256" key="1">
    <source>
        <dbReference type="SAM" id="MobiDB-lite"/>
    </source>
</evidence>
<evidence type="ECO:0000259" key="2">
    <source>
        <dbReference type="PROSITE" id="PS50838"/>
    </source>
</evidence>
<dbReference type="Proteomes" id="UP000279307">
    <property type="component" value="Chromosome 6"/>
</dbReference>
<dbReference type="PROSITE" id="PS50838">
    <property type="entry name" value="MAGE"/>
    <property type="match status" value="1"/>
</dbReference>
<dbReference type="OrthoDB" id="205198at2759"/>
<reference evidence="3" key="1">
    <citation type="journal article" date="2018" name="Genome Res.">
        <title>The genomic architecture and molecular evolution of ant odorant receptors.</title>
        <authorList>
            <person name="McKenzie S.K."/>
            <person name="Kronauer D.J.C."/>
        </authorList>
    </citation>
    <scope>NUCLEOTIDE SEQUENCE [LARGE SCALE GENOMIC DNA]</scope>
    <source>
        <strain evidence="3">Clonal line C1</strain>
    </source>
</reference>
<dbReference type="GO" id="GO:0005634">
    <property type="term" value="C:nucleus"/>
    <property type="evidence" value="ECO:0007669"/>
    <property type="project" value="TreeGrafter"/>
</dbReference>
<dbReference type="Gene3D" id="1.10.10.1200">
    <property type="entry name" value="MAGE homology domain, winged helix WH1 motif"/>
    <property type="match status" value="1"/>
</dbReference>